<reference evidence="12 13" key="1">
    <citation type="submission" date="2023-07" db="EMBL/GenBank/DDBJ databases">
        <title>Genomic Encyclopedia of Type Strains, Phase IV (KMG-IV): sequencing the most valuable type-strain genomes for metagenomic binning, comparative biology and taxonomic classification.</title>
        <authorList>
            <person name="Goeker M."/>
        </authorList>
    </citation>
    <scope>NUCLEOTIDE SEQUENCE [LARGE SCALE GENOMIC DNA]</scope>
    <source>
        <strain evidence="12 13">DSM 4006</strain>
    </source>
</reference>
<evidence type="ECO:0000256" key="3">
    <source>
        <dbReference type="ARBA" id="ARBA00022603"/>
    </source>
</evidence>
<dbReference type="PANTHER" id="PTHR10815">
    <property type="entry name" value="METHYLATED-DNA--PROTEIN-CYSTEINE METHYLTRANSFERASE"/>
    <property type="match status" value="1"/>
</dbReference>
<evidence type="ECO:0000256" key="4">
    <source>
        <dbReference type="ARBA" id="ARBA00022679"/>
    </source>
</evidence>
<dbReference type="EMBL" id="JAUSTP010000023">
    <property type="protein sequence ID" value="MDQ0190742.1"/>
    <property type="molecule type" value="Genomic_DNA"/>
</dbReference>
<feature type="region of interest" description="Disordered" evidence="9">
    <location>
        <begin position="1"/>
        <end position="20"/>
    </location>
</feature>
<dbReference type="GO" id="GO:0032259">
    <property type="term" value="P:methylation"/>
    <property type="evidence" value="ECO:0007669"/>
    <property type="project" value="UniProtKB-KW"/>
</dbReference>
<dbReference type="InterPro" id="IPR008332">
    <property type="entry name" value="MethylG_MeTrfase_N"/>
</dbReference>
<keyword evidence="13" id="KW-1185">Reference proteome</keyword>
<evidence type="ECO:0000313" key="12">
    <source>
        <dbReference type="EMBL" id="MDQ0190742.1"/>
    </source>
</evidence>
<keyword evidence="4 8" id="KW-0808">Transferase</keyword>
<dbReference type="EC" id="2.1.1.63" evidence="8"/>
<evidence type="ECO:0000313" key="13">
    <source>
        <dbReference type="Proteomes" id="UP001232973"/>
    </source>
</evidence>
<sequence>MANGVKRVLQVAPTTDAEERAEQERVLAHRVLQSPLGTLRVTADEAGVCSIHWLVPADAALADAPELGERADLCADPQEADLAADPCEATAGGRAAAHWVNEAAAQLAAYFRGERATFTVPLSMRGGTAFQKAVWNALLQIPYGETRSYRDIAAAIGNPKAVRAVGQANRANPVPILVPCHRVIGQSGALVGYAGSQVHLKASLLALEQSRQALDLDQPAQH</sequence>
<protein>
    <recommendedName>
        <fullName evidence="8">Methylated-DNA--protein-cysteine methyltransferase</fullName>
        <ecNumber evidence="8">2.1.1.63</ecNumber>
    </recommendedName>
    <alternativeName>
        <fullName evidence="8">6-O-methylguanine-DNA methyltransferase</fullName>
        <shortName evidence="8">MGMT</shortName>
    </alternativeName>
    <alternativeName>
        <fullName evidence="8">O-6-methylguanine-DNA-alkyltransferase</fullName>
    </alternativeName>
</protein>
<comment type="catalytic activity">
    <reaction evidence="1 8">
        <text>a 4-O-methyl-thymidine in DNA + L-cysteinyl-[protein] = a thymidine in DNA + S-methyl-L-cysteinyl-[protein]</text>
        <dbReference type="Rhea" id="RHEA:53428"/>
        <dbReference type="Rhea" id="RHEA-COMP:10131"/>
        <dbReference type="Rhea" id="RHEA-COMP:10132"/>
        <dbReference type="Rhea" id="RHEA-COMP:13555"/>
        <dbReference type="Rhea" id="RHEA-COMP:13556"/>
        <dbReference type="ChEBI" id="CHEBI:29950"/>
        <dbReference type="ChEBI" id="CHEBI:82612"/>
        <dbReference type="ChEBI" id="CHEBI:137386"/>
        <dbReference type="ChEBI" id="CHEBI:137387"/>
        <dbReference type="EC" id="2.1.1.63"/>
    </reaction>
</comment>
<comment type="subcellular location">
    <subcellularLocation>
        <location evidence="8">Cytoplasm</location>
    </subcellularLocation>
</comment>
<comment type="similarity">
    <text evidence="8">Belongs to the MGMT family.</text>
</comment>
<dbReference type="PANTHER" id="PTHR10815:SF5">
    <property type="entry name" value="METHYLATED-DNA--PROTEIN-CYSTEINE METHYLTRANSFERASE"/>
    <property type="match status" value="1"/>
</dbReference>
<proteinExistence type="inferred from homology"/>
<dbReference type="InterPro" id="IPR036217">
    <property type="entry name" value="MethylDNA_cys_MeTrfase_DNAb"/>
</dbReference>
<dbReference type="Pfam" id="PF01035">
    <property type="entry name" value="DNA_binding_1"/>
    <property type="match status" value="1"/>
</dbReference>
<dbReference type="GO" id="GO:0003908">
    <property type="term" value="F:methylated-DNA-[protein]-cysteine S-methyltransferase activity"/>
    <property type="evidence" value="ECO:0007669"/>
    <property type="project" value="UniProtKB-EC"/>
</dbReference>
<gene>
    <name evidence="12" type="ORF">J2S03_002609</name>
</gene>
<keyword evidence="2 8" id="KW-0963">Cytoplasm</keyword>
<evidence type="ECO:0000256" key="1">
    <source>
        <dbReference type="ARBA" id="ARBA00001286"/>
    </source>
</evidence>
<dbReference type="CDD" id="cd06445">
    <property type="entry name" value="ATase"/>
    <property type="match status" value="1"/>
</dbReference>
<dbReference type="InterPro" id="IPR023546">
    <property type="entry name" value="MGMT"/>
</dbReference>
<keyword evidence="5 8" id="KW-0227">DNA damage</keyword>
<name>A0ABT9XKK8_9BACL</name>
<evidence type="ECO:0000259" key="10">
    <source>
        <dbReference type="Pfam" id="PF01035"/>
    </source>
</evidence>
<dbReference type="InterPro" id="IPR014048">
    <property type="entry name" value="MethylDNA_cys_MeTrfase_DNA-bd"/>
</dbReference>
<dbReference type="InterPro" id="IPR036388">
    <property type="entry name" value="WH-like_DNA-bd_sf"/>
</dbReference>
<dbReference type="Proteomes" id="UP001232973">
    <property type="component" value="Unassembled WGS sequence"/>
</dbReference>
<evidence type="ECO:0000256" key="8">
    <source>
        <dbReference type="HAMAP-Rule" id="MF_00772"/>
    </source>
</evidence>
<dbReference type="Gene3D" id="1.10.10.10">
    <property type="entry name" value="Winged helix-like DNA-binding domain superfamily/Winged helix DNA-binding domain"/>
    <property type="match status" value="1"/>
</dbReference>
<comment type="catalytic activity">
    <reaction evidence="7 8">
        <text>a 6-O-methyl-2'-deoxyguanosine in DNA + L-cysteinyl-[protein] = S-methyl-L-cysteinyl-[protein] + a 2'-deoxyguanosine in DNA</text>
        <dbReference type="Rhea" id="RHEA:24000"/>
        <dbReference type="Rhea" id="RHEA-COMP:10131"/>
        <dbReference type="Rhea" id="RHEA-COMP:10132"/>
        <dbReference type="Rhea" id="RHEA-COMP:11367"/>
        <dbReference type="Rhea" id="RHEA-COMP:11368"/>
        <dbReference type="ChEBI" id="CHEBI:29950"/>
        <dbReference type="ChEBI" id="CHEBI:82612"/>
        <dbReference type="ChEBI" id="CHEBI:85445"/>
        <dbReference type="ChEBI" id="CHEBI:85448"/>
        <dbReference type="EC" id="2.1.1.63"/>
    </reaction>
</comment>
<comment type="function">
    <text evidence="8">Involved in the cellular defense against the biological effects of O6-methylguanine (O6-MeG) and O4-methylthymine (O4-MeT) in DNA. Repairs the methylated nucleobase in DNA by stoichiometrically transferring the methyl group to a cysteine residue in the enzyme. This is a suicide reaction: the enzyme is irreversibly inactivated.</text>
</comment>
<dbReference type="SUPFAM" id="SSF53155">
    <property type="entry name" value="Methylated DNA-protein cysteine methyltransferase domain"/>
    <property type="match status" value="1"/>
</dbReference>
<comment type="caution">
    <text evidence="12">The sequence shown here is derived from an EMBL/GenBank/DDBJ whole genome shotgun (WGS) entry which is preliminary data.</text>
</comment>
<dbReference type="SUPFAM" id="SSF46767">
    <property type="entry name" value="Methylated DNA-protein cysteine methyltransferase, C-terminal domain"/>
    <property type="match status" value="1"/>
</dbReference>
<evidence type="ECO:0000259" key="11">
    <source>
        <dbReference type="Pfam" id="PF02870"/>
    </source>
</evidence>
<dbReference type="Gene3D" id="3.30.160.70">
    <property type="entry name" value="Methylated DNA-protein cysteine methyltransferase domain"/>
    <property type="match status" value="1"/>
</dbReference>
<evidence type="ECO:0000256" key="2">
    <source>
        <dbReference type="ARBA" id="ARBA00022490"/>
    </source>
</evidence>
<feature type="active site" description="Nucleophile; methyl group acceptor" evidence="8">
    <location>
        <position position="180"/>
    </location>
</feature>
<evidence type="ECO:0000256" key="5">
    <source>
        <dbReference type="ARBA" id="ARBA00022763"/>
    </source>
</evidence>
<evidence type="ECO:0000256" key="7">
    <source>
        <dbReference type="ARBA" id="ARBA00049348"/>
    </source>
</evidence>
<dbReference type="NCBIfam" id="TIGR00589">
    <property type="entry name" value="ogt"/>
    <property type="match status" value="1"/>
</dbReference>
<evidence type="ECO:0000256" key="6">
    <source>
        <dbReference type="ARBA" id="ARBA00023204"/>
    </source>
</evidence>
<feature type="domain" description="Methylguanine DNA methyltransferase ribonuclease-like" evidence="11">
    <location>
        <begin position="29"/>
        <end position="123"/>
    </location>
</feature>
<feature type="domain" description="Methylated-DNA-[protein]-cysteine S-methyltransferase DNA binding" evidence="10">
    <location>
        <begin position="129"/>
        <end position="209"/>
    </location>
</feature>
<dbReference type="Pfam" id="PF02870">
    <property type="entry name" value="Methyltransf_1N"/>
    <property type="match status" value="1"/>
</dbReference>
<dbReference type="InterPro" id="IPR001497">
    <property type="entry name" value="MethylDNA_cys_MeTrfase_AS"/>
</dbReference>
<evidence type="ECO:0000256" key="9">
    <source>
        <dbReference type="SAM" id="MobiDB-lite"/>
    </source>
</evidence>
<dbReference type="PROSITE" id="PS00374">
    <property type="entry name" value="MGMT"/>
    <property type="match status" value="1"/>
</dbReference>
<dbReference type="HAMAP" id="MF_00772">
    <property type="entry name" value="OGT"/>
    <property type="match status" value="1"/>
</dbReference>
<organism evidence="12 13">
    <name type="scientific">Alicyclobacillus cycloheptanicus</name>
    <dbReference type="NCBI Taxonomy" id="1457"/>
    <lineage>
        <taxon>Bacteria</taxon>
        <taxon>Bacillati</taxon>
        <taxon>Bacillota</taxon>
        <taxon>Bacilli</taxon>
        <taxon>Bacillales</taxon>
        <taxon>Alicyclobacillaceae</taxon>
        <taxon>Alicyclobacillus</taxon>
    </lineage>
</organism>
<comment type="miscellaneous">
    <text evidence="8">This enzyme catalyzes only one turnover and therefore is not strictly catalytic. According to one definition, an enzyme is a biocatalyst that acts repeatedly and over many reaction cycles.</text>
</comment>
<accession>A0ABT9XKK8</accession>
<keyword evidence="6 8" id="KW-0234">DNA repair</keyword>
<dbReference type="InterPro" id="IPR036631">
    <property type="entry name" value="MGMT_N_sf"/>
</dbReference>
<keyword evidence="3 8" id="KW-0489">Methyltransferase</keyword>